<gene>
    <name evidence="1" type="ORF">IE53DRAFT_19961</name>
</gene>
<evidence type="ECO:0000313" key="1">
    <source>
        <dbReference type="EMBL" id="PWN52100.1"/>
    </source>
</evidence>
<protein>
    <submittedName>
        <fullName evidence="1">Uncharacterized protein</fullName>
    </submittedName>
</protein>
<reference evidence="1 2" key="1">
    <citation type="journal article" date="2018" name="Mol. Biol. Evol.">
        <title>Broad Genomic Sampling Reveals a Smut Pathogenic Ancestry of the Fungal Clade Ustilaginomycotina.</title>
        <authorList>
            <person name="Kijpornyongpan T."/>
            <person name="Mondo S.J."/>
            <person name="Barry K."/>
            <person name="Sandor L."/>
            <person name="Lee J."/>
            <person name="Lipzen A."/>
            <person name="Pangilinan J."/>
            <person name="LaButti K."/>
            <person name="Hainaut M."/>
            <person name="Henrissat B."/>
            <person name="Grigoriev I.V."/>
            <person name="Spatafora J.W."/>
            <person name="Aime M.C."/>
        </authorList>
    </citation>
    <scope>NUCLEOTIDE SEQUENCE [LARGE SCALE GENOMIC DNA]</scope>
    <source>
        <strain evidence="1 2">SA 807</strain>
    </source>
</reference>
<dbReference type="EMBL" id="KZ819797">
    <property type="protein sequence ID" value="PWN52100.1"/>
    <property type="molecule type" value="Genomic_DNA"/>
</dbReference>
<proteinExistence type="predicted"/>
<accession>A0ACD0P1Y8</accession>
<dbReference type="Proteomes" id="UP000245626">
    <property type="component" value="Unassembled WGS sequence"/>
</dbReference>
<organism evidence="1 2">
    <name type="scientific">Violaceomyces palustris</name>
    <dbReference type="NCBI Taxonomy" id="1673888"/>
    <lineage>
        <taxon>Eukaryota</taxon>
        <taxon>Fungi</taxon>
        <taxon>Dikarya</taxon>
        <taxon>Basidiomycota</taxon>
        <taxon>Ustilaginomycotina</taxon>
        <taxon>Ustilaginomycetes</taxon>
        <taxon>Violaceomycetales</taxon>
        <taxon>Violaceomycetaceae</taxon>
        <taxon>Violaceomyces</taxon>
    </lineage>
</organism>
<name>A0ACD0P1Y8_9BASI</name>
<keyword evidence="2" id="KW-1185">Reference proteome</keyword>
<evidence type="ECO:0000313" key="2">
    <source>
        <dbReference type="Proteomes" id="UP000245626"/>
    </source>
</evidence>
<sequence>MRQPRFVYVCIKPRQSAPLSPLLSPPSSLLLFNPRQPPPVNRMNIFLHLDGFPRHVHDELYSTSSLTWGSLPPILSTVRETSALSRGLAVELAFLPCNELHASRPQQHVRTTSLLLCYSLHLSARSSCKRIPSLGPSRGRLIPRGPSMEQQQGTRSSTMVITSFPQREPHTRTLRRACGRS</sequence>